<feature type="region of interest" description="Disordered" evidence="1">
    <location>
        <begin position="62"/>
        <end position="105"/>
    </location>
</feature>
<evidence type="ECO:0000256" key="1">
    <source>
        <dbReference type="SAM" id="MobiDB-lite"/>
    </source>
</evidence>
<accession>A0A8H7QRG4</accession>
<feature type="compositionally biased region" description="Polar residues" evidence="1">
    <location>
        <begin position="25"/>
        <end position="37"/>
    </location>
</feature>
<protein>
    <submittedName>
        <fullName evidence="2">Uncharacterized protein</fullName>
    </submittedName>
</protein>
<name>A0A8H7QRG4_9FUNG</name>
<keyword evidence="3" id="KW-1185">Reference proteome</keyword>
<gene>
    <name evidence="2" type="ORF">INT46_005154</name>
</gene>
<dbReference type="EMBL" id="JAEPRC010000441">
    <property type="protein sequence ID" value="KAG2197179.1"/>
    <property type="molecule type" value="Genomic_DNA"/>
</dbReference>
<sequence>MPTMLSKFIDKAKPRFSFHHHGNNKPGSTSSNESQSHNKFHLGHNLPTTGIATHIFGYRDDLKDNYVEPPPIPPTGTEPIKENTSTPLVGTPATSTYNKTRSNTASLADTKADTTQTITHNATNYAWRIIPSS</sequence>
<comment type="caution">
    <text evidence="2">The sequence shown here is derived from an EMBL/GenBank/DDBJ whole genome shotgun (WGS) entry which is preliminary data.</text>
</comment>
<evidence type="ECO:0000313" key="2">
    <source>
        <dbReference type="EMBL" id="KAG2197179.1"/>
    </source>
</evidence>
<evidence type="ECO:0000313" key="3">
    <source>
        <dbReference type="Proteomes" id="UP000650833"/>
    </source>
</evidence>
<organism evidence="2 3">
    <name type="scientific">Mucor plumbeus</name>
    <dbReference type="NCBI Taxonomy" id="97098"/>
    <lineage>
        <taxon>Eukaryota</taxon>
        <taxon>Fungi</taxon>
        <taxon>Fungi incertae sedis</taxon>
        <taxon>Mucoromycota</taxon>
        <taxon>Mucoromycotina</taxon>
        <taxon>Mucoromycetes</taxon>
        <taxon>Mucorales</taxon>
        <taxon>Mucorineae</taxon>
        <taxon>Mucoraceae</taxon>
        <taxon>Mucor</taxon>
    </lineage>
</organism>
<dbReference type="Proteomes" id="UP000650833">
    <property type="component" value="Unassembled WGS sequence"/>
</dbReference>
<proteinExistence type="predicted"/>
<reference evidence="2" key="1">
    <citation type="submission" date="2020-12" db="EMBL/GenBank/DDBJ databases">
        <title>Metabolic potential, ecology and presence of endohyphal bacteria is reflected in genomic diversity of Mucoromycotina.</title>
        <authorList>
            <person name="Muszewska A."/>
            <person name="Okrasinska A."/>
            <person name="Steczkiewicz K."/>
            <person name="Drgas O."/>
            <person name="Orlowska M."/>
            <person name="Perlinska-Lenart U."/>
            <person name="Aleksandrzak-Piekarczyk T."/>
            <person name="Szatraj K."/>
            <person name="Zielenkiewicz U."/>
            <person name="Pilsyk S."/>
            <person name="Malc E."/>
            <person name="Mieczkowski P."/>
            <person name="Kruszewska J.S."/>
            <person name="Biernat P."/>
            <person name="Pawlowska J."/>
        </authorList>
    </citation>
    <scope>NUCLEOTIDE SEQUENCE</scope>
    <source>
        <strain evidence="2">CBS 226.32</strain>
    </source>
</reference>
<feature type="compositionally biased region" description="Basic residues" evidence="1">
    <location>
        <begin position="14"/>
        <end position="23"/>
    </location>
</feature>
<dbReference type="AlphaFoldDB" id="A0A8H7QRG4"/>
<feature type="compositionally biased region" description="Polar residues" evidence="1">
    <location>
        <begin position="82"/>
        <end position="105"/>
    </location>
</feature>
<feature type="region of interest" description="Disordered" evidence="1">
    <location>
        <begin position="14"/>
        <end position="47"/>
    </location>
</feature>